<evidence type="ECO:0000313" key="2">
    <source>
        <dbReference type="Proteomes" id="UP000249341"/>
    </source>
</evidence>
<organism evidence="1 2">
    <name type="scientific">Actinoplanes lutulentus</name>
    <dbReference type="NCBI Taxonomy" id="1287878"/>
    <lineage>
        <taxon>Bacteria</taxon>
        <taxon>Bacillati</taxon>
        <taxon>Actinomycetota</taxon>
        <taxon>Actinomycetes</taxon>
        <taxon>Micromonosporales</taxon>
        <taxon>Micromonosporaceae</taxon>
        <taxon>Actinoplanes</taxon>
    </lineage>
</organism>
<evidence type="ECO:0000313" key="1">
    <source>
        <dbReference type="EMBL" id="RAK28741.1"/>
    </source>
</evidence>
<dbReference type="AlphaFoldDB" id="A0A327Z3H2"/>
<keyword evidence="2" id="KW-1185">Reference proteome</keyword>
<proteinExistence type="predicted"/>
<comment type="caution">
    <text evidence="1">The sequence shown here is derived from an EMBL/GenBank/DDBJ whole genome shotgun (WGS) entry which is preliminary data.</text>
</comment>
<dbReference type="EMBL" id="QLMJ01000019">
    <property type="protein sequence ID" value="RAK28741.1"/>
    <property type="molecule type" value="Genomic_DNA"/>
</dbReference>
<accession>A0A327Z3H2</accession>
<reference evidence="1 2" key="1">
    <citation type="submission" date="2018-06" db="EMBL/GenBank/DDBJ databases">
        <title>Genomic Encyclopedia of Type Strains, Phase III (KMG-III): the genomes of soil and plant-associated and newly described type strains.</title>
        <authorList>
            <person name="Whitman W."/>
        </authorList>
    </citation>
    <scope>NUCLEOTIDE SEQUENCE [LARGE SCALE GENOMIC DNA]</scope>
    <source>
        <strain evidence="1 2">CGMCC 4.7090</strain>
    </source>
</reference>
<gene>
    <name evidence="1" type="ORF">B0I29_11978</name>
</gene>
<dbReference type="Proteomes" id="UP000249341">
    <property type="component" value="Unassembled WGS sequence"/>
</dbReference>
<sequence length="34" mass="3606">MTARVKAIVLVTVAVAVLAALAYVNLQHAIQRAM</sequence>
<protein>
    <submittedName>
        <fullName evidence="1">Uncharacterized protein</fullName>
    </submittedName>
</protein>
<name>A0A327Z3H2_9ACTN</name>